<dbReference type="AlphaFoldDB" id="A0A7X6RTZ9"/>
<sequence length="132" mass="14284">MRKITTTKARPAAAALTAVAAVSLLSGCGWPDTARAEPDTTTFPFDGDVLDVVAEGTRTDLVPTDRTDVRVTRWIDAWGDPGVTSTWSLEEGTLRLENSCSGVCVYEDRFRVEVPTGVRVLRDGEPTDLTGR</sequence>
<evidence type="ECO:0008006" key="4">
    <source>
        <dbReference type="Google" id="ProtNLM"/>
    </source>
</evidence>
<evidence type="ECO:0000313" key="3">
    <source>
        <dbReference type="Proteomes" id="UP000553209"/>
    </source>
</evidence>
<comment type="caution">
    <text evidence="2">The sequence shown here is derived from an EMBL/GenBank/DDBJ whole genome shotgun (WGS) entry which is preliminary data.</text>
</comment>
<dbReference type="RefSeq" id="WP_061083138.1">
    <property type="nucleotide sequence ID" value="NZ_JAAXPG010000045.1"/>
</dbReference>
<reference evidence="2 3" key="1">
    <citation type="submission" date="2020-04" db="EMBL/GenBank/DDBJ databases">
        <title>MicrobeNet Type strains.</title>
        <authorList>
            <person name="Nicholson A.C."/>
        </authorList>
    </citation>
    <scope>NUCLEOTIDE SEQUENCE [LARGE SCALE GENOMIC DNA]</scope>
    <source>
        <strain evidence="2 3">ATCC 23612</strain>
    </source>
</reference>
<evidence type="ECO:0000313" key="2">
    <source>
        <dbReference type="EMBL" id="NKZ01847.1"/>
    </source>
</evidence>
<dbReference type="PROSITE" id="PS51257">
    <property type="entry name" value="PROKAR_LIPOPROTEIN"/>
    <property type="match status" value="1"/>
</dbReference>
<gene>
    <name evidence="2" type="ORF">HGB44_29900</name>
</gene>
<feature type="chain" id="PRO_5031063589" description="Lipoprotein" evidence="1">
    <location>
        <begin position="37"/>
        <end position="132"/>
    </location>
</feature>
<name>A0A7X6RTZ9_9ACTN</name>
<organism evidence="2 3">
    <name type="scientific">Nocardiopsis alborubida</name>
    <dbReference type="NCBI Taxonomy" id="146802"/>
    <lineage>
        <taxon>Bacteria</taxon>
        <taxon>Bacillati</taxon>
        <taxon>Actinomycetota</taxon>
        <taxon>Actinomycetes</taxon>
        <taxon>Streptosporangiales</taxon>
        <taxon>Nocardiopsidaceae</taxon>
        <taxon>Nocardiopsis</taxon>
    </lineage>
</organism>
<dbReference type="Proteomes" id="UP000553209">
    <property type="component" value="Unassembled WGS sequence"/>
</dbReference>
<accession>A0A7X6RTZ9</accession>
<dbReference type="EMBL" id="JAAXPG010000045">
    <property type="protein sequence ID" value="NKZ01847.1"/>
    <property type="molecule type" value="Genomic_DNA"/>
</dbReference>
<keyword evidence="3" id="KW-1185">Reference proteome</keyword>
<keyword evidence="1" id="KW-0732">Signal</keyword>
<feature type="signal peptide" evidence="1">
    <location>
        <begin position="1"/>
        <end position="36"/>
    </location>
</feature>
<proteinExistence type="predicted"/>
<protein>
    <recommendedName>
        <fullName evidence="4">Lipoprotein</fullName>
    </recommendedName>
</protein>
<evidence type="ECO:0000256" key="1">
    <source>
        <dbReference type="SAM" id="SignalP"/>
    </source>
</evidence>